<proteinExistence type="predicted"/>
<dbReference type="WBParaSite" id="PSU_v2.g7142.t1">
    <property type="protein sequence ID" value="PSU_v2.g7142.t1"/>
    <property type="gene ID" value="PSU_v2.g7142"/>
</dbReference>
<evidence type="ECO:0000313" key="1">
    <source>
        <dbReference type="Proteomes" id="UP000887577"/>
    </source>
</evidence>
<protein>
    <submittedName>
        <fullName evidence="2">Uncharacterized protein</fullName>
    </submittedName>
</protein>
<reference evidence="2" key="1">
    <citation type="submission" date="2022-11" db="UniProtKB">
        <authorList>
            <consortium name="WormBaseParasite"/>
        </authorList>
    </citation>
    <scope>IDENTIFICATION</scope>
</reference>
<name>A0A914Z467_9BILA</name>
<dbReference type="Proteomes" id="UP000887577">
    <property type="component" value="Unplaced"/>
</dbReference>
<accession>A0A914Z467</accession>
<keyword evidence="1" id="KW-1185">Reference proteome</keyword>
<sequence length="67" mass="7474">MTKHITTLRDDIMGMLLSTLENCEIHGKDIPTMAEGPLVSGQVTDVRKTVAYEARLLRALILKIMGY</sequence>
<dbReference type="AlphaFoldDB" id="A0A914Z467"/>
<evidence type="ECO:0000313" key="2">
    <source>
        <dbReference type="WBParaSite" id="PSU_v2.g7142.t1"/>
    </source>
</evidence>
<organism evidence="1 2">
    <name type="scientific">Panagrolaimus superbus</name>
    <dbReference type="NCBI Taxonomy" id="310955"/>
    <lineage>
        <taxon>Eukaryota</taxon>
        <taxon>Metazoa</taxon>
        <taxon>Ecdysozoa</taxon>
        <taxon>Nematoda</taxon>
        <taxon>Chromadorea</taxon>
        <taxon>Rhabditida</taxon>
        <taxon>Tylenchina</taxon>
        <taxon>Panagrolaimomorpha</taxon>
        <taxon>Panagrolaimoidea</taxon>
        <taxon>Panagrolaimidae</taxon>
        <taxon>Panagrolaimus</taxon>
    </lineage>
</organism>